<evidence type="ECO:0000256" key="3">
    <source>
        <dbReference type="ARBA" id="ARBA00012744"/>
    </source>
</evidence>
<dbReference type="Gene3D" id="2.60.120.260">
    <property type="entry name" value="Galactose-binding domain-like"/>
    <property type="match status" value="1"/>
</dbReference>
<dbReference type="PANTHER" id="PTHR42715">
    <property type="entry name" value="BETA-GLUCOSIDASE"/>
    <property type="match status" value="1"/>
</dbReference>
<dbReference type="PROSITE" id="PS51820">
    <property type="entry name" value="PA14"/>
    <property type="match status" value="1"/>
</dbReference>
<dbReference type="InterPro" id="IPR013783">
    <property type="entry name" value="Ig-like_fold"/>
</dbReference>
<dbReference type="GO" id="GO:0008422">
    <property type="term" value="F:beta-glucosidase activity"/>
    <property type="evidence" value="ECO:0007669"/>
    <property type="project" value="UniProtKB-EC"/>
</dbReference>
<dbReference type="Proteomes" id="UP000283269">
    <property type="component" value="Unassembled WGS sequence"/>
</dbReference>
<proteinExistence type="inferred from homology"/>
<dbReference type="EC" id="3.2.1.21" evidence="3"/>
<evidence type="ECO:0000259" key="6">
    <source>
        <dbReference type="PROSITE" id="PS51820"/>
    </source>
</evidence>
<name>A0A409WIF4_PSICY</name>
<dbReference type="SUPFAM" id="SSF52279">
    <property type="entry name" value="Beta-D-glucan exohydrolase, C-terminal domain"/>
    <property type="match status" value="1"/>
</dbReference>
<dbReference type="PRINTS" id="PR00133">
    <property type="entry name" value="GLHYDRLASE3"/>
</dbReference>
<dbReference type="Pfam" id="PF01915">
    <property type="entry name" value="Glyco_hydro_3_C"/>
    <property type="match status" value="1"/>
</dbReference>
<sequence length="866" mass="94369">MSSSADFDVVAVLAKLTLPQKIKILTGLGWWHTEPIPEAGVPSLRLSDGPNGVRGTRFFNGVPASCFPSSTGLGSSFDIDLARKVGEALGEEARAKSTHVLLAPTVNIQRSPLGGRGFESFSEDPVLSGIIATSYINGLQSKGVSATIKHFVANDQEFERFSISSELSERALREIYLKPFQIAIKHANPWAVMSAYNRVNGLHVSENKRLLDDILRKVESFEWGFKGAIFPLTVGLGRLIISDWIGVYSTSASIKAGLDLEMPGPSVMRGKALERAIIAQKVTLRDIDERVIKVLGLLKRAHESGIPFNGPEAYNDTPELRQLLRTAAADAIVLLKNDKAILPLDNRFKKIAVIGPNAKYAMTSGGGSASLLSTYTVSPLEGISAAAKEIGAEVRYSLGATSHKYLPLLDPYIRQRNGQPGACIEFWNEAPTLDFLSTSPDFDNSLPPVAWSTLTLGTNCFLMDGIDETKVNLICWTRYSAKFIPDEDGDWEIGMNIAGQGNLFINHNLAIDLSTKPSRGEAFFGLGTEDVRVVVEGLKAGQEYDLEIRTSNTEFAARGSPYVCWGGIRAGGARKVDGVSAIQDAVQLAKDSDVAVLVVGLNHDWESEGHDRADMALPGLTNQLVLEVLRANPNTVVVNQSGTPVEMPWVNEASTLIQAFYGGNELGNGLADILFGKINPSGKLPLTFPKRLEDNPSYPSFGDKGQELGKIYYNEGIFVGYRGYEIKKLDPLFTFGFGLSYSQYEYSNLEITPISPAGEFSVSFKIKNIGKVEGREVAQVYVSDVKSSLHRAVKELQGFAKVYLQAGEIKAINIPLDKSSLSFYDHQNMHWIAEHGIFGVHVGASLADIRLEGEVELENTFTWVGL</sequence>
<dbReference type="InterPro" id="IPR050288">
    <property type="entry name" value="Cellulose_deg_GH3"/>
</dbReference>
<dbReference type="STRING" id="93625.A0A409WIF4"/>
<comment type="caution">
    <text evidence="7">The sequence shown here is derived from an EMBL/GenBank/DDBJ whole genome shotgun (WGS) entry which is preliminary data.</text>
</comment>
<dbReference type="EMBL" id="NHYD01003424">
    <property type="protein sequence ID" value="PPQ78230.1"/>
    <property type="molecule type" value="Genomic_DNA"/>
</dbReference>
<dbReference type="AlphaFoldDB" id="A0A409WIF4"/>
<evidence type="ECO:0000256" key="1">
    <source>
        <dbReference type="ARBA" id="ARBA00000448"/>
    </source>
</evidence>
<keyword evidence="5" id="KW-0326">Glycosidase</keyword>
<reference evidence="7 8" key="1">
    <citation type="journal article" date="2018" name="Evol. Lett.">
        <title>Horizontal gene cluster transfer increased hallucinogenic mushroom diversity.</title>
        <authorList>
            <person name="Reynolds H.T."/>
            <person name="Vijayakumar V."/>
            <person name="Gluck-Thaler E."/>
            <person name="Korotkin H.B."/>
            <person name="Matheny P.B."/>
            <person name="Slot J.C."/>
        </authorList>
    </citation>
    <scope>NUCLEOTIDE SEQUENCE [LARGE SCALE GENOMIC DNA]</scope>
    <source>
        <strain evidence="7 8">2631</strain>
    </source>
</reference>
<evidence type="ECO:0000256" key="4">
    <source>
        <dbReference type="ARBA" id="ARBA00022801"/>
    </source>
</evidence>
<accession>A0A409WIF4</accession>
<dbReference type="SUPFAM" id="SSF51445">
    <property type="entry name" value="(Trans)glycosidases"/>
    <property type="match status" value="1"/>
</dbReference>
<organism evidence="7 8">
    <name type="scientific">Psilocybe cyanescens</name>
    <dbReference type="NCBI Taxonomy" id="93625"/>
    <lineage>
        <taxon>Eukaryota</taxon>
        <taxon>Fungi</taxon>
        <taxon>Dikarya</taxon>
        <taxon>Basidiomycota</taxon>
        <taxon>Agaricomycotina</taxon>
        <taxon>Agaricomycetes</taxon>
        <taxon>Agaricomycetidae</taxon>
        <taxon>Agaricales</taxon>
        <taxon>Agaricineae</taxon>
        <taxon>Strophariaceae</taxon>
        <taxon>Psilocybe</taxon>
    </lineage>
</organism>
<dbReference type="Pfam" id="PF14310">
    <property type="entry name" value="Fn3-like"/>
    <property type="match status" value="1"/>
</dbReference>
<dbReference type="OrthoDB" id="47059at2759"/>
<dbReference type="InterPro" id="IPR036962">
    <property type="entry name" value="Glyco_hydro_3_N_sf"/>
</dbReference>
<dbReference type="GO" id="GO:0009251">
    <property type="term" value="P:glucan catabolic process"/>
    <property type="evidence" value="ECO:0007669"/>
    <property type="project" value="TreeGrafter"/>
</dbReference>
<comment type="catalytic activity">
    <reaction evidence="1">
        <text>Hydrolysis of terminal, non-reducing beta-D-glucosyl residues with release of beta-D-glucose.</text>
        <dbReference type="EC" id="3.2.1.21"/>
    </reaction>
</comment>
<dbReference type="InterPro" id="IPR002772">
    <property type="entry name" value="Glyco_hydro_3_C"/>
</dbReference>
<keyword evidence="8" id="KW-1185">Reference proteome</keyword>
<dbReference type="InterPro" id="IPR017853">
    <property type="entry name" value="GH"/>
</dbReference>
<dbReference type="PANTHER" id="PTHR42715:SF10">
    <property type="entry name" value="BETA-GLUCOSIDASE"/>
    <property type="match status" value="1"/>
</dbReference>
<dbReference type="Pfam" id="PF00933">
    <property type="entry name" value="Glyco_hydro_3"/>
    <property type="match status" value="1"/>
</dbReference>
<comment type="similarity">
    <text evidence="2">Belongs to the glycosyl hydrolase 3 family.</text>
</comment>
<gene>
    <name evidence="7" type="ORF">CVT25_015549</name>
</gene>
<dbReference type="InterPro" id="IPR026891">
    <property type="entry name" value="Fn3-like"/>
</dbReference>
<dbReference type="SMART" id="SM01217">
    <property type="entry name" value="Fn3_like"/>
    <property type="match status" value="1"/>
</dbReference>
<evidence type="ECO:0000256" key="5">
    <source>
        <dbReference type="ARBA" id="ARBA00023295"/>
    </source>
</evidence>
<feature type="domain" description="PA14" evidence="6">
    <location>
        <begin position="417"/>
        <end position="586"/>
    </location>
</feature>
<dbReference type="InterPro" id="IPR036881">
    <property type="entry name" value="Glyco_hydro_3_C_sf"/>
</dbReference>
<dbReference type="InterPro" id="IPR037524">
    <property type="entry name" value="PA14/GLEYA"/>
</dbReference>
<dbReference type="Gene3D" id="3.20.20.300">
    <property type="entry name" value="Glycoside hydrolase, family 3, N-terminal domain"/>
    <property type="match status" value="1"/>
</dbReference>
<protein>
    <recommendedName>
        <fullName evidence="3">beta-glucosidase</fullName>
        <ecNumber evidence="3">3.2.1.21</ecNumber>
    </recommendedName>
</protein>
<keyword evidence="4" id="KW-0378">Hydrolase</keyword>
<dbReference type="InParanoid" id="A0A409WIF4"/>
<dbReference type="Gene3D" id="3.40.50.1700">
    <property type="entry name" value="Glycoside hydrolase family 3 C-terminal domain"/>
    <property type="match status" value="1"/>
</dbReference>
<dbReference type="InterPro" id="IPR001764">
    <property type="entry name" value="Glyco_hydro_3_N"/>
</dbReference>
<evidence type="ECO:0000313" key="8">
    <source>
        <dbReference type="Proteomes" id="UP000283269"/>
    </source>
</evidence>
<dbReference type="Gene3D" id="2.60.40.10">
    <property type="entry name" value="Immunoglobulins"/>
    <property type="match status" value="1"/>
</dbReference>
<evidence type="ECO:0000256" key="2">
    <source>
        <dbReference type="ARBA" id="ARBA00005336"/>
    </source>
</evidence>
<dbReference type="FunCoup" id="A0A409WIF4">
    <property type="interactions" value="36"/>
</dbReference>
<evidence type="ECO:0000313" key="7">
    <source>
        <dbReference type="EMBL" id="PPQ78230.1"/>
    </source>
</evidence>
<dbReference type="FunFam" id="2.60.40.10:FF:000495">
    <property type="entry name" value="Periplasmic beta-glucosidase"/>
    <property type="match status" value="1"/>
</dbReference>